<dbReference type="FunFam" id="3.30.1330.30:FF:000024">
    <property type="entry name" value="Putative tRNA/rRNA methyltransferase"/>
    <property type="match status" value="1"/>
</dbReference>
<dbReference type="SUPFAM" id="SSF55315">
    <property type="entry name" value="L30e-like"/>
    <property type="match status" value="1"/>
</dbReference>
<evidence type="ECO:0000256" key="4">
    <source>
        <dbReference type="SAM" id="MobiDB-lite"/>
    </source>
</evidence>
<dbReference type="InterPro" id="IPR004441">
    <property type="entry name" value="rRNA_MeTrfase_TrmH"/>
</dbReference>
<feature type="region of interest" description="Disordered" evidence="4">
    <location>
        <begin position="1"/>
        <end position="73"/>
    </location>
</feature>
<dbReference type="Gene3D" id="3.30.1330.30">
    <property type="match status" value="1"/>
</dbReference>
<dbReference type="NCBIfam" id="TIGR00186">
    <property type="entry name" value="rRNA_methyl_3"/>
    <property type="match status" value="1"/>
</dbReference>
<dbReference type="GO" id="GO:0006396">
    <property type="term" value="P:RNA processing"/>
    <property type="evidence" value="ECO:0007669"/>
    <property type="project" value="InterPro"/>
</dbReference>
<keyword evidence="3 6" id="KW-0808">Transferase</keyword>
<protein>
    <submittedName>
        <fullName evidence="6">23S rRNA (Guanosine2251-2'-O)-methyltransferase</fullName>
    </submittedName>
</protein>
<dbReference type="InterPro" id="IPR029064">
    <property type="entry name" value="Ribosomal_eL30-like_sf"/>
</dbReference>
<dbReference type="SMART" id="SM00967">
    <property type="entry name" value="SpoU_sub_bind"/>
    <property type="match status" value="1"/>
</dbReference>
<dbReference type="Pfam" id="PF00588">
    <property type="entry name" value="SpoU_methylase"/>
    <property type="match status" value="1"/>
</dbReference>
<keyword evidence="2 6" id="KW-0489">Methyltransferase</keyword>
<dbReference type="InterPro" id="IPR029026">
    <property type="entry name" value="tRNA_m1G_MTases_N"/>
</dbReference>
<dbReference type="GO" id="GO:0005829">
    <property type="term" value="C:cytosol"/>
    <property type="evidence" value="ECO:0007669"/>
    <property type="project" value="TreeGrafter"/>
</dbReference>
<dbReference type="Pfam" id="PF08032">
    <property type="entry name" value="SpoU_sub_bind"/>
    <property type="match status" value="1"/>
</dbReference>
<dbReference type="GO" id="GO:0008173">
    <property type="term" value="F:RNA methyltransferase activity"/>
    <property type="evidence" value="ECO:0007669"/>
    <property type="project" value="InterPro"/>
</dbReference>
<dbReference type="InterPro" id="IPR013123">
    <property type="entry name" value="SpoU_subst-bd"/>
</dbReference>
<evidence type="ECO:0000313" key="7">
    <source>
        <dbReference type="Proteomes" id="UP000199301"/>
    </source>
</evidence>
<dbReference type="InterPro" id="IPR029028">
    <property type="entry name" value="Alpha/beta_knot_MTases"/>
</dbReference>
<dbReference type="Proteomes" id="UP000199301">
    <property type="component" value="Unassembled WGS sequence"/>
</dbReference>
<gene>
    <name evidence="6" type="ORF">SAMN04489718_2817</name>
</gene>
<name>A0A1H1F381_9ACTN</name>
<dbReference type="GO" id="GO:0032259">
    <property type="term" value="P:methylation"/>
    <property type="evidence" value="ECO:0007669"/>
    <property type="project" value="UniProtKB-KW"/>
</dbReference>
<dbReference type="CDD" id="cd18103">
    <property type="entry name" value="SpoU-like_RlmB"/>
    <property type="match status" value="1"/>
</dbReference>
<reference evidence="7" key="1">
    <citation type="submission" date="2016-10" db="EMBL/GenBank/DDBJ databases">
        <authorList>
            <person name="Varghese N."/>
            <person name="Submissions S."/>
        </authorList>
    </citation>
    <scope>NUCLEOTIDE SEQUENCE [LARGE SCALE GENOMIC DNA]</scope>
    <source>
        <strain evidence="7">DSM 45459</strain>
    </source>
</reference>
<dbReference type="FunFam" id="3.40.1280.10:FF:000015">
    <property type="entry name" value="Putative tRNA/rRNA methyltransferase"/>
    <property type="match status" value="1"/>
</dbReference>
<dbReference type="PANTHER" id="PTHR46429">
    <property type="entry name" value="23S RRNA (GUANOSINE-2'-O-)-METHYLTRANSFERASE RLMB"/>
    <property type="match status" value="1"/>
</dbReference>
<evidence type="ECO:0000259" key="5">
    <source>
        <dbReference type="SMART" id="SM00967"/>
    </source>
</evidence>
<evidence type="ECO:0000313" key="6">
    <source>
        <dbReference type="EMBL" id="SDQ95433.1"/>
    </source>
</evidence>
<evidence type="ECO:0000256" key="3">
    <source>
        <dbReference type="ARBA" id="ARBA00022679"/>
    </source>
</evidence>
<comment type="similarity">
    <text evidence="1">Belongs to the class IV-like SAM-binding methyltransferase superfamily. RNA methyltransferase TrmH family.</text>
</comment>
<feature type="domain" description="RNA 2-O ribose methyltransferase substrate binding" evidence="5">
    <location>
        <begin position="76"/>
        <end position="152"/>
    </location>
</feature>
<accession>A0A1H1F381</accession>
<proteinExistence type="inferred from homology"/>
<dbReference type="OrthoDB" id="9785673at2"/>
<organism evidence="6 7">
    <name type="scientific">Actinopolyspora saharensis</name>
    <dbReference type="NCBI Taxonomy" id="995062"/>
    <lineage>
        <taxon>Bacteria</taxon>
        <taxon>Bacillati</taxon>
        <taxon>Actinomycetota</taxon>
        <taxon>Actinomycetes</taxon>
        <taxon>Actinopolysporales</taxon>
        <taxon>Actinopolysporaceae</taxon>
        <taxon>Actinopolyspora</taxon>
    </lineage>
</organism>
<dbReference type="RefSeq" id="WP_092524565.1">
    <property type="nucleotide sequence ID" value="NZ_FNKO01000002.1"/>
</dbReference>
<keyword evidence="7" id="KW-1185">Reference proteome</keyword>
<dbReference type="STRING" id="995062.SAMN04489718_2817"/>
<dbReference type="InterPro" id="IPR001537">
    <property type="entry name" value="SpoU_MeTrfase"/>
</dbReference>
<dbReference type="PANTHER" id="PTHR46429:SF1">
    <property type="entry name" value="23S RRNA (GUANOSINE-2'-O-)-METHYLTRANSFERASE RLMB"/>
    <property type="match status" value="1"/>
</dbReference>
<dbReference type="GO" id="GO:0003723">
    <property type="term" value="F:RNA binding"/>
    <property type="evidence" value="ECO:0007669"/>
    <property type="project" value="InterPro"/>
</dbReference>
<dbReference type="AlphaFoldDB" id="A0A1H1F381"/>
<evidence type="ECO:0000256" key="1">
    <source>
        <dbReference type="ARBA" id="ARBA00007228"/>
    </source>
</evidence>
<feature type="compositionally biased region" description="Basic and acidic residues" evidence="4">
    <location>
        <begin position="41"/>
        <end position="70"/>
    </location>
</feature>
<evidence type="ECO:0000256" key="2">
    <source>
        <dbReference type="ARBA" id="ARBA00022603"/>
    </source>
</evidence>
<dbReference type="EMBL" id="FNKO01000002">
    <property type="protein sequence ID" value="SDQ95433.1"/>
    <property type="molecule type" value="Genomic_DNA"/>
</dbReference>
<dbReference type="Gene3D" id="3.40.1280.10">
    <property type="match status" value="1"/>
</dbReference>
<sequence>MAGNDKRRGAVRKSSTKKGMVVGSGGQRKKGLEGKGPTPKAENRYNHPAKRKADARKQAQQQREKQRKIAESAGELVAGRNPVLECIRSGVPANVLYAAHGIDTDDRVNESVRLAADQGISVVEVARTELDRMTSNAVHQGLALRIPPYEYSDPADLLTAAWNSGMPPLIVALDGVTDPRNLGAVVRSAAAFGAHGVLLPQRRSAGMTAVAWRSSAGTAARIPVAKTNNLNRTLKDFKSDGLMAVGLDADADITSDELELATDPIVVVVGSEGRGLARLTKEHCDQTVSIPMASGVESLNASVASGVVMAEVARRRRLS</sequence>
<dbReference type="SUPFAM" id="SSF75217">
    <property type="entry name" value="alpha/beta knot"/>
    <property type="match status" value="1"/>
</dbReference>